<name>A0A518ENR5_9BACT</name>
<evidence type="ECO:0000259" key="6">
    <source>
        <dbReference type="PROSITE" id="PS00631"/>
    </source>
</evidence>
<dbReference type="InterPro" id="IPR011356">
    <property type="entry name" value="Leucine_aapep/pepB"/>
</dbReference>
<dbReference type="Gene3D" id="3.40.50.10590">
    <property type="entry name" value="Zn-dependent exopeptidases"/>
    <property type="match status" value="1"/>
</dbReference>
<proteinExistence type="inferred from homology"/>
<dbReference type="GO" id="GO:0005737">
    <property type="term" value="C:cytoplasm"/>
    <property type="evidence" value="ECO:0007669"/>
    <property type="project" value="InterPro"/>
</dbReference>
<evidence type="ECO:0000313" key="8">
    <source>
        <dbReference type="Proteomes" id="UP000320390"/>
    </source>
</evidence>
<keyword evidence="5" id="KW-0464">Manganese</keyword>
<dbReference type="EC" id="3.4.11.23" evidence="7"/>
<dbReference type="Gene3D" id="3.40.630.10">
    <property type="entry name" value="Zn peptidases"/>
    <property type="match status" value="1"/>
</dbReference>
<evidence type="ECO:0000256" key="1">
    <source>
        <dbReference type="ARBA" id="ARBA00009528"/>
    </source>
</evidence>
<reference evidence="7 8" key="1">
    <citation type="submission" date="2019-02" db="EMBL/GenBank/DDBJ databases">
        <title>Deep-cultivation of Planctomycetes and their phenomic and genomic characterization uncovers novel biology.</title>
        <authorList>
            <person name="Wiegand S."/>
            <person name="Jogler M."/>
            <person name="Boedeker C."/>
            <person name="Pinto D."/>
            <person name="Vollmers J."/>
            <person name="Rivas-Marin E."/>
            <person name="Kohn T."/>
            <person name="Peeters S.H."/>
            <person name="Heuer A."/>
            <person name="Rast P."/>
            <person name="Oberbeckmann S."/>
            <person name="Bunk B."/>
            <person name="Jeske O."/>
            <person name="Meyerdierks A."/>
            <person name="Storesund J.E."/>
            <person name="Kallscheuer N."/>
            <person name="Luecker S."/>
            <person name="Lage O.M."/>
            <person name="Pohl T."/>
            <person name="Merkel B.J."/>
            <person name="Hornburger P."/>
            <person name="Mueller R.-W."/>
            <person name="Bruemmer F."/>
            <person name="Labrenz M."/>
            <person name="Spormann A.M."/>
            <person name="Op den Camp H."/>
            <person name="Overmann J."/>
            <person name="Amann R."/>
            <person name="Jetten M.S.M."/>
            <person name="Mascher T."/>
            <person name="Medema M.H."/>
            <person name="Devos D.P."/>
            <person name="Kaster A.-K."/>
            <person name="Ovreas L."/>
            <person name="Rohde M."/>
            <person name="Galperin M.Y."/>
            <person name="Jogler C."/>
        </authorList>
    </citation>
    <scope>NUCLEOTIDE SEQUENCE [LARGE SCALE GENOMIC DNA]</scope>
    <source>
        <strain evidence="7 8">Poly30</strain>
    </source>
</reference>
<dbReference type="Pfam" id="PF18295">
    <property type="entry name" value="Pdase_M17_N2"/>
    <property type="match status" value="1"/>
</dbReference>
<dbReference type="Proteomes" id="UP000320390">
    <property type="component" value="Chromosome"/>
</dbReference>
<dbReference type="Pfam" id="PF00883">
    <property type="entry name" value="Peptidase_M17"/>
    <property type="match status" value="1"/>
</dbReference>
<feature type="domain" description="Cytosol aminopeptidase" evidence="6">
    <location>
        <begin position="348"/>
        <end position="355"/>
    </location>
</feature>
<dbReference type="OrthoDB" id="9809354at2"/>
<dbReference type="PANTHER" id="PTHR11963">
    <property type="entry name" value="LEUCINE AMINOPEPTIDASE-RELATED"/>
    <property type="match status" value="1"/>
</dbReference>
<dbReference type="GO" id="GO:0006508">
    <property type="term" value="P:proteolysis"/>
    <property type="evidence" value="ECO:0007669"/>
    <property type="project" value="UniProtKB-KW"/>
</dbReference>
<dbReference type="AlphaFoldDB" id="A0A518ENR5"/>
<dbReference type="InterPro" id="IPR041417">
    <property type="entry name" value="NPEPL1_N"/>
</dbReference>
<gene>
    <name evidence="7" type="primary">pepB</name>
    <name evidence="7" type="ORF">Poly30_12260</name>
</gene>
<dbReference type="GO" id="GO:0030145">
    <property type="term" value="F:manganese ion binding"/>
    <property type="evidence" value="ECO:0007669"/>
    <property type="project" value="InterPro"/>
</dbReference>
<protein>
    <submittedName>
        <fullName evidence="7">Peptidase B</fullName>
        <ecNumber evidence="7">3.4.11.23</ecNumber>
    </submittedName>
</protein>
<dbReference type="GO" id="GO:0070006">
    <property type="term" value="F:metalloaminopeptidase activity"/>
    <property type="evidence" value="ECO:0007669"/>
    <property type="project" value="InterPro"/>
</dbReference>
<evidence type="ECO:0000256" key="5">
    <source>
        <dbReference type="ARBA" id="ARBA00023211"/>
    </source>
</evidence>
<dbReference type="RefSeq" id="WP_145195271.1">
    <property type="nucleotide sequence ID" value="NZ_CP036434.1"/>
</dbReference>
<dbReference type="PANTHER" id="PTHR11963:SF48">
    <property type="entry name" value="DIPEPTIDASE B, ISOFORM A"/>
    <property type="match status" value="1"/>
</dbReference>
<keyword evidence="4 7" id="KW-0378">Hydrolase</keyword>
<accession>A0A518ENR5</accession>
<dbReference type="InterPro" id="IPR000819">
    <property type="entry name" value="Peptidase_M17_C"/>
</dbReference>
<dbReference type="EMBL" id="CP036434">
    <property type="protein sequence ID" value="QDV05725.1"/>
    <property type="molecule type" value="Genomic_DNA"/>
</dbReference>
<comment type="similarity">
    <text evidence="1">Belongs to the peptidase M17 family.</text>
</comment>
<sequence length="498" mass="52154">MTRIRITKSLPSLLKGIDALLIIAPKARFDDGSFLDALPEPIMRLALDLASDLDPGLTGLAAGTLTGEEPRKLAIGVLPDEVSRHNSPSRAEAIRRVVAQSNTGRSGSAAILLFLDDPDHFAAAACGVARALPLFQLTRKSGPGSSAPVESKQGPKLGIMAIGPDEAPITPPKWLSSVIDYSREAGRLVDTPPTDLNPKAFQDEAAKLLRGVNGLTRKAFVGDALLRAGLGGIHAVGRAAVEEPRMLVFTYKPTTKAKGSKHIALVGKGVTYDTGGLSLKISGAMVGMKMDMGGAAAVLGAFCALVKGGAPCTVSAVICLAENAIGPASFKNDDVIWMHSGKSVEINNTDAEGRLLLADGVSYAARKLNADIVIDIATLTGAQGVATGIMHGALVADDAQIEATIIEAGRKSGDLVHPLPYAPEFYRAEFKSQIADMRNSVANRANAQSSCAAEFVHWHMDDTDARWAHVDMAYPAMRGGRATGYGVALLAQAVRDLA</sequence>
<keyword evidence="3" id="KW-0645">Protease</keyword>
<evidence type="ECO:0000256" key="3">
    <source>
        <dbReference type="ARBA" id="ARBA00022670"/>
    </source>
</evidence>
<evidence type="ECO:0000256" key="4">
    <source>
        <dbReference type="ARBA" id="ARBA00022801"/>
    </source>
</evidence>
<dbReference type="PROSITE" id="PS00631">
    <property type="entry name" value="CYTOSOL_AP"/>
    <property type="match status" value="1"/>
</dbReference>
<organism evidence="7 8">
    <name type="scientific">Saltatorellus ferox</name>
    <dbReference type="NCBI Taxonomy" id="2528018"/>
    <lineage>
        <taxon>Bacteria</taxon>
        <taxon>Pseudomonadati</taxon>
        <taxon>Planctomycetota</taxon>
        <taxon>Planctomycetia</taxon>
        <taxon>Planctomycetia incertae sedis</taxon>
        <taxon>Saltatorellus</taxon>
    </lineage>
</organism>
<evidence type="ECO:0000256" key="2">
    <source>
        <dbReference type="ARBA" id="ARBA00022438"/>
    </source>
</evidence>
<keyword evidence="8" id="KW-1185">Reference proteome</keyword>
<dbReference type="PRINTS" id="PR00481">
    <property type="entry name" value="LAMNOPPTDASE"/>
</dbReference>
<evidence type="ECO:0000313" key="7">
    <source>
        <dbReference type="EMBL" id="QDV05725.1"/>
    </source>
</evidence>
<dbReference type="CDD" id="cd00433">
    <property type="entry name" value="Peptidase_M17"/>
    <property type="match status" value="1"/>
</dbReference>
<keyword evidence="2 7" id="KW-0031">Aminopeptidase</keyword>
<dbReference type="SUPFAM" id="SSF53187">
    <property type="entry name" value="Zn-dependent exopeptidases"/>
    <property type="match status" value="1"/>
</dbReference>